<feature type="domain" description="Protein CPL1-like" evidence="2">
    <location>
        <begin position="220"/>
        <end position="285"/>
    </location>
</feature>
<dbReference type="Pfam" id="PF21671">
    <property type="entry name" value="CPL1-like"/>
    <property type="match status" value="1"/>
</dbReference>
<dbReference type="EMBL" id="CP144091">
    <property type="protein sequence ID" value="WWD10339.1"/>
    <property type="molecule type" value="Genomic_DNA"/>
</dbReference>
<keyword evidence="1" id="KW-0732">Signal</keyword>
<proteinExistence type="predicted"/>
<gene>
    <name evidence="3" type="ORF">V865_008474</name>
</gene>
<evidence type="ECO:0000259" key="2">
    <source>
        <dbReference type="Pfam" id="PF21671"/>
    </source>
</evidence>
<feature type="signal peptide" evidence="1">
    <location>
        <begin position="1"/>
        <end position="19"/>
    </location>
</feature>
<dbReference type="InterPro" id="IPR048661">
    <property type="entry name" value="CPL1-like"/>
</dbReference>
<dbReference type="RefSeq" id="XP_066088306.1">
    <property type="nucleotide sequence ID" value="XM_066232209.1"/>
</dbReference>
<dbReference type="AlphaFoldDB" id="A0AAX4KVV8"/>
<dbReference type="InterPro" id="IPR038955">
    <property type="entry name" value="PriA/CPL1_fungi"/>
</dbReference>
<feature type="chain" id="PRO_5044027937" description="Protein CPL1-like domain-containing protein" evidence="1">
    <location>
        <begin position="20"/>
        <end position="292"/>
    </location>
</feature>
<dbReference type="GeneID" id="91107275"/>
<dbReference type="PANTHER" id="PTHR35192:SF2">
    <property type="entry name" value="APPLE DOMAIN-CONTAINING PROTEIN"/>
    <property type="match status" value="1"/>
</dbReference>
<keyword evidence="4" id="KW-1185">Reference proteome</keyword>
<sequence>MFLSHFLAFFVLFVQITLGDVFAGCFDPRILPTPEGLSYDSYLESCQDICRPNGTDYSYSYPDPADQGDFPTLRICQCGFDQPDGQYLIPTSLCDYPNIQVFYLPSPGDWSFSGCLYLPGTPSTQVTSLVQCLNLCNGYPIAFTVYVDNHIFCSCTLTIPNPDDLQTVCGLGDWFVYSETVLPSGFVAKKRLAKDGDQGLCPKGLTACRADLALSSSFDYECINTDEELESCGGCLFGQLHVEDGRSIFGIGLDCTQLPGVRSNGVTCLQGECSIFACDDEYSLHAGICVPF</sequence>
<organism evidence="3 4">
    <name type="scientific">Kwoniella europaea PYCC6329</name>
    <dbReference type="NCBI Taxonomy" id="1423913"/>
    <lineage>
        <taxon>Eukaryota</taxon>
        <taxon>Fungi</taxon>
        <taxon>Dikarya</taxon>
        <taxon>Basidiomycota</taxon>
        <taxon>Agaricomycotina</taxon>
        <taxon>Tremellomycetes</taxon>
        <taxon>Tremellales</taxon>
        <taxon>Cryptococcaceae</taxon>
        <taxon>Kwoniella</taxon>
    </lineage>
</organism>
<protein>
    <recommendedName>
        <fullName evidence="2">Protein CPL1-like domain-containing protein</fullName>
    </recommendedName>
</protein>
<reference evidence="3 4" key="1">
    <citation type="submission" date="2024-01" db="EMBL/GenBank/DDBJ databases">
        <title>Comparative genomics of Cryptococcus and Kwoniella reveals pathogenesis evolution and contrasting modes of karyotype evolution via chromosome fusion or intercentromeric recombination.</title>
        <authorList>
            <person name="Coelho M.A."/>
            <person name="David-Palma M."/>
            <person name="Shea T."/>
            <person name="Bowers K."/>
            <person name="McGinley-Smith S."/>
            <person name="Mohammad A.W."/>
            <person name="Gnirke A."/>
            <person name="Yurkov A.M."/>
            <person name="Nowrousian M."/>
            <person name="Sun S."/>
            <person name="Cuomo C.A."/>
            <person name="Heitman J."/>
        </authorList>
    </citation>
    <scope>NUCLEOTIDE SEQUENCE [LARGE SCALE GENOMIC DNA]</scope>
    <source>
        <strain evidence="3 4">PYCC6329</strain>
    </source>
</reference>
<dbReference type="KEGG" id="ker:91107275"/>
<accession>A0AAX4KVV8</accession>
<dbReference type="Proteomes" id="UP001358614">
    <property type="component" value="Chromosome 3"/>
</dbReference>
<evidence type="ECO:0000313" key="4">
    <source>
        <dbReference type="Proteomes" id="UP001358614"/>
    </source>
</evidence>
<evidence type="ECO:0000256" key="1">
    <source>
        <dbReference type="SAM" id="SignalP"/>
    </source>
</evidence>
<dbReference type="PANTHER" id="PTHR35192">
    <property type="entry name" value="PROTEIN, PUTATIVE-RELATED"/>
    <property type="match status" value="1"/>
</dbReference>
<evidence type="ECO:0000313" key="3">
    <source>
        <dbReference type="EMBL" id="WWD10339.1"/>
    </source>
</evidence>
<name>A0AAX4KVV8_9TREE</name>